<keyword evidence="1" id="KW-0812">Transmembrane</keyword>
<keyword evidence="1" id="KW-0472">Membrane</keyword>
<name>A0A0E9X238_ANGAN</name>
<proteinExistence type="predicted"/>
<organism evidence="2">
    <name type="scientific">Anguilla anguilla</name>
    <name type="common">European freshwater eel</name>
    <name type="synonym">Muraena anguilla</name>
    <dbReference type="NCBI Taxonomy" id="7936"/>
    <lineage>
        <taxon>Eukaryota</taxon>
        <taxon>Metazoa</taxon>
        <taxon>Chordata</taxon>
        <taxon>Craniata</taxon>
        <taxon>Vertebrata</taxon>
        <taxon>Euteleostomi</taxon>
        <taxon>Actinopterygii</taxon>
        <taxon>Neopterygii</taxon>
        <taxon>Teleostei</taxon>
        <taxon>Anguilliformes</taxon>
        <taxon>Anguillidae</taxon>
        <taxon>Anguilla</taxon>
    </lineage>
</organism>
<dbReference type="AlphaFoldDB" id="A0A0E9X238"/>
<sequence length="52" mass="6181">METLLTFLLCTHFMCLSIPGLVLFYAFREDMKSVLFFLNFRLCNLLLTFFCC</sequence>
<keyword evidence="1" id="KW-1133">Transmembrane helix</keyword>
<dbReference type="EMBL" id="GBXM01011918">
    <property type="protein sequence ID" value="JAH96659.1"/>
    <property type="molecule type" value="Transcribed_RNA"/>
</dbReference>
<reference evidence="2" key="1">
    <citation type="submission" date="2014-11" db="EMBL/GenBank/DDBJ databases">
        <authorList>
            <person name="Amaro Gonzalez C."/>
        </authorList>
    </citation>
    <scope>NUCLEOTIDE SEQUENCE</scope>
</reference>
<feature type="transmembrane region" description="Helical" evidence="1">
    <location>
        <begin position="7"/>
        <end position="27"/>
    </location>
</feature>
<accession>A0A0E9X238</accession>
<protein>
    <submittedName>
        <fullName evidence="2">Uncharacterized protein</fullName>
    </submittedName>
</protein>
<evidence type="ECO:0000256" key="1">
    <source>
        <dbReference type="SAM" id="Phobius"/>
    </source>
</evidence>
<evidence type="ECO:0000313" key="2">
    <source>
        <dbReference type="EMBL" id="JAH96659.1"/>
    </source>
</evidence>
<reference evidence="2" key="2">
    <citation type="journal article" date="2015" name="Fish Shellfish Immunol.">
        <title>Early steps in the European eel (Anguilla anguilla)-Vibrio vulnificus interaction in the gills: Role of the RtxA13 toxin.</title>
        <authorList>
            <person name="Callol A."/>
            <person name="Pajuelo D."/>
            <person name="Ebbesson L."/>
            <person name="Teles M."/>
            <person name="MacKenzie S."/>
            <person name="Amaro C."/>
        </authorList>
    </citation>
    <scope>NUCLEOTIDE SEQUENCE</scope>
</reference>